<dbReference type="PANTHER" id="PTHR43816">
    <property type="entry name" value="NICOTINAMIDE PHOSPHORIBOSYLTRANSFERASE"/>
    <property type="match status" value="1"/>
</dbReference>
<dbReference type="PANTHER" id="PTHR43816:SF1">
    <property type="entry name" value="NICOTINAMIDE PHOSPHORIBOSYLTRANSFERASE"/>
    <property type="match status" value="1"/>
</dbReference>
<reference evidence="9 12" key="1">
    <citation type="submission" date="2015-06" db="EMBL/GenBank/DDBJ databases">
        <title>Genome sequence of Pseudoalteromonas carrageenovora.</title>
        <authorList>
            <person name="Xie B.-B."/>
            <person name="Rong J.-C."/>
            <person name="Qin Q.-L."/>
            <person name="Zhang Y.-Z."/>
        </authorList>
    </citation>
    <scope>NUCLEOTIDE SEQUENCE [LARGE SCALE GENOMIC DNA]</scope>
    <source>
        <strain evidence="9 12">IAM 12662</strain>
    </source>
</reference>
<dbReference type="InterPro" id="IPR036068">
    <property type="entry name" value="Nicotinate_pribotase-like_C"/>
</dbReference>
<keyword evidence="12" id="KW-1185">Reference proteome</keyword>
<name>A0A2K4X6J9_PSEVC</name>
<accession>A0A2K4X6J9</accession>
<proteinExistence type="inferred from homology"/>
<keyword evidence="4 10" id="KW-0808">Transferase</keyword>
<evidence type="ECO:0000256" key="5">
    <source>
        <dbReference type="ARBA" id="ARBA00035007"/>
    </source>
</evidence>
<sequence>MTITAASMQKDVYKEFHSRAYHPDVSEVYANFTSRSGKLSNIENNDRVAFVGLQYFIKSYLLEEWNEFFKLDKATAVANHKRIMSSMLGYTVDVKYLEDLHDLGYLPLKIKALPEGTLVPYLVPPMTIVNTKAGFQWLTNMIETVLSCENWPIQTSTTTSVAYLKVFKEFAQKTGTPMEFVPFQGHDFSFRGMFGKHAAAMSGFGHLASGLVGTDTIPAVLFAEKYYGANVDNELVGCSVDATEHSVTCSWIMEGEIEFFKYLMKEQSPKGILSVVSDTWDFWTLVTDYLPQLKSEIMARDGTLVIRPDSGDPVKVLTGYKVSPVSDYKELFETQKKAEADVINKGYEAYRFNGQYYGFEDSNTIELMECEVKGLIECLWDTFGGTITSKGYKLLDDHIGAIYGDAITLTRQRQILQRLMDKGFASKVVLGIGSYSYQYVTRDTHGSAVKATSVVKAGERLAIFKDPKTDSKKKSAKGLLKIDRVNGELTLFDDVTEQEESKGLLEVVFENGKIVKETTLNEIRTLIDTQI</sequence>
<dbReference type="RefSeq" id="WP_104642061.1">
    <property type="nucleotide sequence ID" value="NZ_AQGW01000018.1"/>
</dbReference>
<dbReference type="Proteomes" id="UP000615003">
    <property type="component" value="Unassembled WGS sequence"/>
</dbReference>
<dbReference type="AlphaFoldDB" id="A0A2K4X6J9"/>
<dbReference type="OrthoDB" id="394882at2"/>
<evidence type="ECO:0000313" key="9">
    <source>
        <dbReference type="EMBL" id="MBE0382169.1"/>
    </source>
</evidence>
<evidence type="ECO:0000256" key="1">
    <source>
        <dbReference type="ARBA" id="ARBA00010897"/>
    </source>
</evidence>
<evidence type="ECO:0000256" key="4">
    <source>
        <dbReference type="ARBA" id="ARBA00022679"/>
    </source>
</evidence>
<dbReference type="InterPro" id="IPR013785">
    <property type="entry name" value="Aldolase_TIM"/>
</dbReference>
<dbReference type="GeneID" id="93662607"/>
<dbReference type="EC" id="2.4.2.12" evidence="6"/>
<dbReference type="InterPro" id="IPR016471">
    <property type="entry name" value="Nicotinamide_PRibTrfase"/>
</dbReference>
<dbReference type="SUPFAM" id="SSF51690">
    <property type="entry name" value="Nicotinate/Quinolinate PRTase C-terminal domain-like"/>
    <property type="match status" value="1"/>
</dbReference>
<dbReference type="PIRSF" id="PIRSF005943">
    <property type="entry name" value="NMPRT"/>
    <property type="match status" value="1"/>
</dbReference>
<evidence type="ECO:0000313" key="12">
    <source>
        <dbReference type="Proteomes" id="UP000615003"/>
    </source>
</evidence>
<dbReference type="EMBL" id="LT965928">
    <property type="protein sequence ID" value="SOU39965.1"/>
    <property type="molecule type" value="Genomic_DNA"/>
</dbReference>
<evidence type="ECO:0000256" key="3">
    <source>
        <dbReference type="ARBA" id="ARBA00022676"/>
    </source>
</evidence>
<evidence type="ECO:0000313" key="10">
    <source>
        <dbReference type="EMBL" id="SOU39965.1"/>
    </source>
</evidence>
<dbReference type="Proteomes" id="UP000238288">
    <property type="component" value="Chromosome PCAR9a"/>
</dbReference>
<dbReference type="NCBIfam" id="NF006629">
    <property type="entry name" value="PRK09198.1"/>
    <property type="match status" value="1"/>
</dbReference>
<comment type="pathway">
    <text evidence="5">Cofactor biosynthesis; NAD(+) biosynthesis; nicotinamide D-ribonucleotide from 5-phospho-alpha-D-ribose 1-diphosphate and nicotinamide: step 1/1.</text>
</comment>
<dbReference type="EMBL" id="AQGW01000018">
    <property type="protein sequence ID" value="MBE0382169.1"/>
    <property type="molecule type" value="Genomic_DNA"/>
</dbReference>
<evidence type="ECO:0000313" key="11">
    <source>
        <dbReference type="Proteomes" id="UP000238288"/>
    </source>
</evidence>
<organism evidence="10 11">
    <name type="scientific">Pseudoalteromonas carrageenovora IAM 12662</name>
    <dbReference type="NCBI Taxonomy" id="1314868"/>
    <lineage>
        <taxon>Bacteria</taxon>
        <taxon>Pseudomonadati</taxon>
        <taxon>Pseudomonadota</taxon>
        <taxon>Gammaproteobacteria</taxon>
        <taxon>Alteromonadales</taxon>
        <taxon>Pseudoalteromonadaceae</taxon>
        <taxon>Pseudoalteromonas</taxon>
    </lineage>
</organism>
<feature type="domain" description="Nicotinate/nicotinamide phosphoribosyltransferase" evidence="8">
    <location>
        <begin position="183"/>
        <end position="512"/>
    </location>
</feature>
<keyword evidence="3 10" id="KW-0328">Glycosyltransferase</keyword>
<dbReference type="GO" id="GO:0009435">
    <property type="term" value="P:NAD+ biosynthetic process"/>
    <property type="evidence" value="ECO:0007669"/>
    <property type="project" value="InterPro"/>
</dbReference>
<comment type="similarity">
    <text evidence="1">Belongs to the NAPRTase family.</text>
</comment>
<dbReference type="InterPro" id="IPR041525">
    <property type="entry name" value="N/Namide_PRibTrfase"/>
</dbReference>
<evidence type="ECO:0000256" key="6">
    <source>
        <dbReference type="ARBA" id="ARBA00035024"/>
    </source>
</evidence>
<reference evidence="10 11" key="2">
    <citation type="submission" date="2017-11" db="EMBL/GenBank/DDBJ databases">
        <authorList>
            <person name="Han C.G."/>
        </authorList>
    </citation>
    <scope>NUCLEOTIDE SEQUENCE [LARGE SCALE GENOMIC DNA]</scope>
    <source>
        <strain evidence="11">ATCC 43555</strain>
        <strain evidence="10">ATCC43555</strain>
    </source>
</reference>
<dbReference type="GO" id="GO:0047280">
    <property type="term" value="F:nicotinamide phosphoribosyltransferase activity"/>
    <property type="evidence" value="ECO:0007669"/>
    <property type="project" value="UniProtKB-EC"/>
</dbReference>
<gene>
    <name evidence="10" type="ORF">PCAR9_A20392</name>
    <name evidence="9" type="ORF">PCARR_a0448</name>
</gene>
<evidence type="ECO:0000259" key="8">
    <source>
        <dbReference type="Pfam" id="PF04095"/>
    </source>
</evidence>
<evidence type="ECO:0000256" key="7">
    <source>
        <dbReference type="ARBA" id="ARBA00035036"/>
    </source>
</evidence>
<keyword evidence="2" id="KW-0662">Pyridine nucleotide biosynthesis</keyword>
<evidence type="ECO:0000256" key="2">
    <source>
        <dbReference type="ARBA" id="ARBA00022642"/>
    </source>
</evidence>
<dbReference type="Pfam" id="PF04095">
    <property type="entry name" value="NAPRTase"/>
    <property type="match status" value="1"/>
</dbReference>
<protein>
    <recommendedName>
        <fullName evidence="7">Nicotinamide phosphoribosyltransferase</fullName>
        <ecNumber evidence="6">2.4.2.12</ecNumber>
    </recommendedName>
</protein>
<dbReference type="Gene3D" id="3.20.20.70">
    <property type="entry name" value="Aldolase class I"/>
    <property type="match status" value="1"/>
</dbReference>